<name>A0A9Q1EJT4_SYNKA</name>
<sequence length="260" mass="28939">MEAEECNPSTVSEKVATLLKDITELRQSGKERRDIEVQDKEREIQSLLRVPENKLPPLEKTICELEDFHQKFVMESEASAPFGAGIQSGSDVIRKASGGLGLRGIFLSKDPQELSKERKTVLEVPENVALLSASKPPQDLMVKFESLKEEQHFQQCVHRTGLNISGGIAVTTSDFGVKTNTEHDSSQHSDSSMSSRGETEYASITKYSSVPMASCELNTRDLRLSQMALDRLKQLQNTLNIRPHRVEEQFAVTTGNMACD</sequence>
<feature type="region of interest" description="Disordered" evidence="1">
    <location>
        <begin position="178"/>
        <end position="200"/>
    </location>
</feature>
<evidence type="ECO:0000256" key="1">
    <source>
        <dbReference type="SAM" id="MobiDB-lite"/>
    </source>
</evidence>
<accession>A0A9Q1EJT4</accession>
<evidence type="ECO:0000313" key="2">
    <source>
        <dbReference type="EMBL" id="KAJ8340118.1"/>
    </source>
</evidence>
<dbReference type="EMBL" id="JAINUF010000016">
    <property type="protein sequence ID" value="KAJ8340118.1"/>
    <property type="molecule type" value="Genomic_DNA"/>
</dbReference>
<proteinExistence type="predicted"/>
<organism evidence="2 3">
    <name type="scientific">Synaphobranchus kaupii</name>
    <name type="common">Kaup's arrowtooth eel</name>
    <dbReference type="NCBI Taxonomy" id="118154"/>
    <lineage>
        <taxon>Eukaryota</taxon>
        <taxon>Metazoa</taxon>
        <taxon>Chordata</taxon>
        <taxon>Craniata</taxon>
        <taxon>Vertebrata</taxon>
        <taxon>Euteleostomi</taxon>
        <taxon>Actinopterygii</taxon>
        <taxon>Neopterygii</taxon>
        <taxon>Teleostei</taxon>
        <taxon>Anguilliformes</taxon>
        <taxon>Synaphobranchidae</taxon>
        <taxon>Synaphobranchus</taxon>
    </lineage>
</organism>
<dbReference type="OrthoDB" id="10066929at2759"/>
<protein>
    <submittedName>
        <fullName evidence="2">Uncharacterized protein</fullName>
    </submittedName>
</protein>
<dbReference type="AlphaFoldDB" id="A0A9Q1EJT4"/>
<comment type="caution">
    <text evidence="2">The sequence shown here is derived from an EMBL/GenBank/DDBJ whole genome shotgun (WGS) entry which is preliminary data.</text>
</comment>
<dbReference type="Proteomes" id="UP001152622">
    <property type="component" value="Chromosome 16"/>
</dbReference>
<evidence type="ECO:0000313" key="3">
    <source>
        <dbReference type="Proteomes" id="UP001152622"/>
    </source>
</evidence>
<gene>
    <name evidence="2" type="ORF">SKAU_G00347510</name>
</gene>
<keyword evidence="3" id="KW-1185">Reference proteome</keyword>
<reference evidence="2" key="1">
    <citation type="journal article" date="2023" name="Science">
        <title>Genome structures resolve the early diversification of teleost fishes.</title>
        <authorList>
            <person name="Parey E."/>
            <person name="Louis A."/>
            <person name="Montfort J."/>
            <person name="Bouchez O."/>
            <person name="Roques C."/>
            <person name="Iampietro C."/>
            <person name="Lluch J."/>
            <person name="Castinel A."/>
            <person name="Donnadieu C."/>
            <person name="Desvignes T."/>
            <person name="Floi Bucao C."/>
            <person name="Jouanno E."/>
            <person name="Wen M."/>
            <person name="Mejri S."/>
            <person name="Dirks R."/>
            <person name="Jansen H."/>
            <person name="Henkel C."/>
            <person name="Chen W.J."/>
            <person name="Zahm M."/>
            <person name="Cabau C."/>
            <person name="Klopp C."/>
            <person name="Thompson A.W."/>
            <person name="Robinson-Rechavi M."/>
            <person name="Braasch I."/>
            <person name="Lecointre G."/>
            <person name="Bobe J."/>
            <person name="Postlethwait J.H."/>
            <person name="Berthelot C."/>
            <person name="Roest Crollius H."/>
            <person name="Guiguen Y."/>
        </authorList>
    </citation>
    <scope>NUCLEOTIDE SEQUENCE</scope>
    <source>
        <strain evidence="2">WJC10195</strain>
    </source>
</reference>